<keyword evidence="4" id="KW-0460">Magnesium</keyword>
<dbReference type="PANTHER" id="PTHR23407">
    <property type="entry name" value="ATPASE INHIBITOR/5-FORMYLTETRAHYDROFOLATE CYCLO-LIGASE"/>
    <property type="match status" value="1"/>
</dbReference>
<name>A0A0F6QW36_9CORY</name>
<keyword evidence="4" id="KW-0479">Metal-binding</keyword>
<keyword evidence="2 4" id="KW-0547">Nucleotide-binding</keyword>
<evidence type="ECO:0000256" key="1">
    <source>
        <dbReference type="ARBA" id="ARBA00010638"/>
    </source>
</evidence>
<dbReference type="GO" id="GO:0035999">
    <property type="term" value="P:tetrahydrofolate interconversion"/>
    <property type="evidence" value="ECO:0007669"/>
    <property type="project" value="TreeGrafter"/>
</dbReference>
<dbReference type="AlphaFoldDB" id="A0A0F6QW36"/>
<protein>
    <recommendedName>
        <fullName evidence="4">5-formyltetrahydrofolate cyclo-ligase</fullName>
        <ecNumber evidence="4">6.3.3.2</ecNumber>
    </recommendedName>
</protein>
<sequence length="152" mass="15917">MLIDAALAQLAPRSTVAAYYPVGSEPGGPDFVPALAAAVDRLYLPISLSDGQLAWTAYTGEMAPGAYGIPEPVGPRLDSSVLRECDVIFVPALAISPDGVRLGKGAGYYDRALANLSGVRLVGMVYEHELRDDVPGDPHDVPVNKILVGGTE</sequence>
<keyword evidence="3 4" id="KW-0067">ATP-binding</keyword>
<dbReference type="InterPro" id="IPR002698">
    <property type="entry name" value="FTHF_cligase"/>
</dbReference>
<proteinExistence type="inferred from homology"/>
<dbReference type="InterPro" id="IPR024185">
    <property type="entry name" value="FTHF_cligase-like_sf"/>
</dbReference>
<dbReference type="Gene3D" id="3.40.50.10420">
    <property type="entry name" value="NagB/RpiA/CoA transferase-like"/>
    <property type="match status" value="1"/>
</dbReference>
<dbReference type="SUPFAM" id="SSF100950">
    <property type="entry name" value="NagB/RpiA/CoA transferase-like"/>
    <property type="match status" value="1"/>
</dbReference>
<dbReference type="HOGENOM" id="CLU_066245_1_0_11"/>
<dbReference type="Pfam" id="PF01812">
    <property type="entry name" value="5-FTHF_cyc-lig"/>
    <property type="match status" value="1"/>
</dbReference>
<comment type="cofactor">
    <cofactor evidence="4">
        <name>Mg(2+)</name>
        <dbReference type="ChEBI" id="CHEBI:18420"/>
    </cofactor>
</comment>
<dbReference type="PANTHER" id="PTHR23407:SF1">
    <property type="entry name" value="5-FORMYLTETRAHYDROFOLATE CYCLO-LIGASE"/>
    <property type="match status" value="1"/>
</dbReference>
<dbReference type="PATRIC" id="fig|161896.4.peg.751"/>
<dbReference type="NCBIfam" id="TIGR02727">
    <property type="entry name" value="MTHFS_bact"/>
    <property type="match status" value="1"/>
</dbReference>
<evidence type="ECO:0000256" key="2">
    <source>
        <dbReference type="ARBA" id="ARBA00022741"/>
    </source>
</evidence>
<dbReference type="GO" id="GO:0005524">
    <property type="term" value="F:ATP binding"/>
    <property type="evidence" value="ECO:0007669"/>
    <property type="project" value="UniProtKB-KW"/>
</dbReference>
<dbReference type="EMBL" id="CP011311">
    <property type="protein sequence ID" value="AKE38740.1"/>
    <property type="molecule type" value="Genomic_DNA"/>
</dbReference>
<evidence type="ECO:0000256" key="3">
    <source>
        <dbReference type="ARBA" id="ARBA00022840"/>
    </source>
</evidence>
<dbReference type="GO" id="GO:0046872">
    <property type="term" value="F:metal ion binding"/>
    <property type="evidence" value="ECO:0007669"/>
    <property type="project" value="UniProtKB-KW"/>
</dbReference>
<evidence type="ECO:0000256" key="4">
    <source>
        <dbReference type="RuleBase" id="RU361279"/>
    </source>
</evidence>
<evidence type="ECO:0000313" key="5">
    <source>
        <dbReference type="EMBL" id="AKE38740.1"/>
    </source>
</evidence>
<comment type="similarity">
    <text evidence="1 4">Belongs to the 5-formyltetrahydrofolate cyclo-ligase family.</text>
</comment>
<dbReference type="InterPro" id="IPR037171">
    <property type="entry name" value="NagB/RpiA_transferase-like"/>
</dbReference>
<dbReference type="Proteomes" id="UP000033566">
    <property type="component" value="Chromosome"/>
</dbReference>
<dbReference type="GO" id="GO:0030272">
    <property type="term" value="F:5-formyltetrahydrofolate cyclo-ligase activity"/>
    <property type="evidence" value="ECO:0007669"/>
    <property type="project" value="UniProtKB-EC"/>
</dbReference>
<organism evidence="5 6">
    <name type="scientific">Corynebacterium camporealensis</name>
    <dbReference type="NCBI Taxonomy" id="161896"/>
    <lineage>
        <taxon>Bacteria</taxon>
        <taxon>Bacillati</taxon>
        <taxon>Actinomycetota</taxon>
        <taxon>Actinomycetes</taxon>
        <taxon>Mycobacteriales</taxon>
        <taxon>Corynebacteriaceae</taxon>
        <taxon>Corynebacterium</taxon>
    </lineage>
</organism>
<keyword evidence="5" id="KW-0436">Ligase</keyword>
<dbReference type="GO" id="GO:0009396">
    <property type="term" value="P:folic acid-containing compound biosynthetic process"/>
    <property type="evidence" value="ECO:0007669"/>
    <property type="project" value="TreeGrafter"/>
</dbReference>
<dbReference type="EC" id="6.3.3.2" evidence="4"/>
<gene>
    <name evidence="5" type="ORF">UL81_03825</name>
</gene>
<reference evidence="5 6" key="1">
    <citation type="journal article" date="2015" name="Genome Announc.">
        <title>Complete Genome Sequence of Corynebacterium camporealensis DSM 44610, Isolated from the Milk of a Manchega Sheep with Subclinical Mastitis.</title>
        <authorList>
            <person name="Ruckert C."/>
            <person name="Albersmeier A."/>
            <person name="Winkler A."/>
            <person name="Tauch A."/>
        </authorList>
    </citation>
    <scope>NUCLEOTIDE SEQUENCE [LARGE SCALE GENOMIC DNA]</scope>
    <source>
        <strain evidence="5 6">DSM 44610</strain>
    </source>
</reference>
<accession>A0A0F6QW36</accession>
<keyword evidence="6" id="KW-1185">Reference proteome</keyword>
<dbReference type="STRING" id="161896.UL81_03825"/>
<dbReference type="KEGG" id="ccj:UL81_03825"/>
<dbReference type="PIRSF" id="PIRSF006806">
    <property type="entry name" value="FTHF_cligase"/>
    <property type="match status" value="1"/>
</dbReference>
<comment type="catalytic activity">
    <reaction evidence="4">
        <text>(6S)-5-formyl-5,6,7,8-tetrahydrofolate + ATP = (6R)-5,10-methenyltetrahydrofolate + ADP + phosphate</text>
        <dbReference type="Rhea" id="RHEA:10488"/>
        <dbReference type="ChEBI" id="CHEBI:30616"/>
        <dbReference type="ChEBI" id="CHEBI:43474"/>
        <dbReference type="ChEBI" id="CHEBI:57455"/>
        <dbReference type="ChEBI" id="CHEBI:57457"/>
        <dbReference type="ChEBI" id="CHEBI:456216"/>
        <dbReference type="EC" id="6.3.3.2"/>
    </reaction>
</comment>
<evidence type="ECO:0000313" key="6">
    <source>
        <dbReference type="Proteomes" id="UP000033566"/>
    </source>
</evidence>